<dbReference type="Proteomes" id="UP000008177">
    <property type="component" value="Unplaced contigs"/>
</dbReference>
<reference evidence="2" key="1">
    <citation type="journal article" date="2011" name="PLoS Genet.">
        <title>Genomic analysis of the necrotrophic fungal pathogens Sclerotinia sclerotiorum and Botrytis cinerea.</title>
        <authorList>
            <person name="Amselem J."/>
            <person name="Cuomo C.A."/>
            <person name="van Kan J.A."/>
            <person name="Viaud M."/>
            <person name="Benito E.P."/>
            <person name="Couloux A."/>
            <person name="Coutinho P.M."/>
            <person name="de Vries R.P."/>
            <person name="Dyer P.S."/>
            <person name="Fillinger S."/>
            <person name="Fournier E."/>
            <person name="Gout L."/>
            <person name="Hahn M."/>
            <person name="Kohn L."/>
            <person name="Lapalu N."/>
            <person name="Plummer K.M."/>
            <person name="Pradier J.M."/>
            <person name="Quevillon E."/>
            <person name="Sharon A."/>
            <person name="Simon A."/>
            <person name="ten Have A."/>
            <person name="Tudzynski B."/>
            <person name="Tudzynski P."/>
            <person name="Wincker P."/>
            <person name="Andrew M."/>
            <person name="Anthouard V."/>
            <person name="Beever R.E."/>
            <person name="Beffa R."/>
            <person name="Benoit I."/>
            <person name="Bouzid O."/>
            <person name="Brault B."/>
            <person name="Chen Z."/>
            <person name="Choquer M."/>
            <person name="Collemare J."/>
            <person name="Cotton P."/>
            <person name="Danchin E.G."/>
            <person name="Da Silva C."/>
            <person name="Gautier A."/>
            <person name="Giraud C."/>
            <person name="Giraud T."/>
            <person name="Gonzalez C."/>
            <person name="Grossetete S."/>
            <person name="Guldener U."/>
            <person name="Henrissat B."/>
            <person name="Howlett B.J."/>
            <person name="Kodira C."/>
            <person name="Kretschmer M."/>
            <person name="Lappartient A."/>
            <person name="Leroch M."/>
            <person name="Levis C."/>
            <person name="Mauceli E."/>
            <person name="Neuveglise C."/>
            <person name="Oeser B."/>
            <person name="Pearson M."/>
            <person name="Poulain J."/>
            <person name="Poussereau N."/>
            <person name="Quesneville H."/>
            <person name="Rascle C."/>
            <person name="Schumacher J."/>
            <person name="Segurens B."/>
            <person name="Sexton A."/>
            <person name="Silva E."/>
            <person name="Sirven C."/>
            <person name="Soanes D.M."/>
            <person name="Talbot N.J."/>
            <person name="Templeton M."/>
            <person name="Yandava C."/>
            <person name="Yarden O."/>
            <person name="Zeng Q."/>
            <person name="Rollins J.A."/>
            <person name="Lebrun M.H."/>
            <person name="Dickman M."/>
        </authorList>
    </citation>
    <scope>NUCLEOTIDE SEQUENCE [LARGE SCALE GENOMIC DNA]</scope>
    <source>
        <strain evidence="2">T4</strain>
    </source>
</reference>
<name>G2Y2L2_BOTF4</name>
<organism evidence="1 2">
    <name type="scientific">Botryotinia fuckeliana (strain T4)</name>
    <name type="common">Noble rot fungus</name>
    <name type="synonym">Botrytis cinerea</name>
    <dbReference type="NCBI Taxonomy" id="999810"/>
    <lineage>
        <taxon>Eukaryota</taxon>
        <taxon>Fungi</taxon>
        <taxon>Dikarya</taxon>
        <taxon>Ascomycota</taxon>
        <taxon>Pezizomycotina</taxon>
        <taxon>Leotiomycetes</taxon>
        <taxon>Helotiales</taxon>
        <taxon>Sclerotiniaceae</taxon>
        <taxon>Botrytis</taxon>
    </lineage>
</organism>
<proteinExistence type="predicted"/>
<dbReference type="InParanoid" id="G2Y2L2"/>
<evidence type="ECO:0000313" key="2">
    <source>
        <dbReference type="Proteomes" id="UP000008177"/>
    </source>
</evidence>
<dbReference type="EMBL" id="FQ790284">
    <property type="protein sequence ID" value="CCD46902.1"/>
    <property type="molecule type" value="Genomic_DNA"/>
</dbReference>
<gene>
    <name evidence="1" type="ORF">BofuT4_uP114410.1</name>
</gene>
<dbReference type="AlphaFoldDB" id="G2Y2L2"/>
<evidence type="ECO:0000313" key="1">
    <source>
        <dbReference type="EMBL" id="CCD46902.1"/>
    </source>
</evidence>
<sequence length="37" mass="4237">MAQAKRDCGSKLMNLTEILTQEQGMRDDFILKGSYIM</sequence>
<protein>
    <submittedName>
        <fullName evidence="1">Uncharacterized protein</fullName>
    </submittedName>
</protein>
<accession>G2Y2L2</accession>
<dbReference type="HOGENOM" id="CLU_3350962_0_0_1"/>